<dbReference type="PANTHER" id="PTHR11242">
    <property type="entry name" value="ARYL HYDROCARBON RECEPTOR INTERACTING PROTEIN RELATED"/>
    <property type="match status" value="1"/>
</dbReference>
<dbReference type="GO" id="GO:0005737">
    <property type="term" value="C:cytoplasm"/>
    <property type="evidence" value="ECO:0007669"/>
    <property type="project" value="UniProtKB-SubCell"/>
</dbReference>
<evidence type="ECO:0000256" key="4">
    <source>
        <dbReference type="ARBA" id="ARBA00022803"/>
    </source>
</evidence>
<dbReference type="Proteomes" id="UP000783686">
    <property type="component" value="Unassembled WGS sequence"/>
</dbReference>
<keyword evidence="8" id="KW-1185">Reference proteome</keyword>
<sequence>MNNIGIVKKVLSSGRGPLPEYVKDTKVWIDYEVLVPKVDTTKEGFPEDQSQYKSVDNTKKQWPDGYGEPLELVIGRKFQLPVLETCVKSMHVNEICQFDIEMKQVASFPLVAKKLRDISRARVDPKYVHHEQHHCAGMGVPKTGYKELDDLIENPRDLRFRIHLLRLEQPDEYHADNWQLNPEQRQEKVKELKERANGLVREGKHSVAIDEYKEALTLLDQLMLMEKPGEPEWKELEAQTVPLYSNLALCYLALQSYREAGNAATEALKRDPTNEKALFRRAKARVQLYEFDEAEEDLSLFLEHYPNNEKLVLDERKKLSSLKSDKTANENNLFKKMVAK</sequence>
<evidence type="ECO:0000256" key="2">
    <source>
        <dbReference type="ARBA" id="ARBA00022490"/>
    </source>
</evidence>
<evidence type="ECO:0000256" key="5">
    <source>
        <dbReference type="PROSITE-ProRule" id="PRU00339"/>
    </source>
</evidence>
<dbReference type="Gene3D" id="1.25.40.10">
    <property type="entry name" value="Tetratricopeptide repeat domain"/>
    <property type="match status" value="1"/>
</dbReference>
<dbReference type="PROSITE" id="PS50005">
    <property type="entry name" value="TPR"/>
    <property type="match status" value="1"/>
</dbReference>
<proteinExistence type="predicted"/>
<accession>A0A811JU48</accession>
<feature type="domain" description="AIP/AIPL N-terminal FKBP-type PPIase" evidence="6">
    <location>
        <begin position="55"/>
        <end position="164"/>
    </location>
</feature>
<organism evidence="7 8">
    <name type="scientific">Bursaphelenchus okinawaensis</name>
    <dbReference type="NCBI Taxonomy" id="465554"/>
    <lineage>
        <taxon>Eukaryota</taxon>
        <taxon>Metazoa</taxon>
        <taxon>Ecdysozoa</taxon>
        <taxon>Nematoda</taxon>
        <taxon>Chromadorea</taxon>
        <taxon>Rhabditida</taxon>
        <taxon>Tylenchina</taxon>
        <taxon>Tylenchomorpha</taxon>
        <taxon>Aphelenchoidea</taxon>
        <taxon>Aphelenchoididae</taxon>
        <taxon>Bursaphelenchus</taxon>
    </lineage>
</organism>
<dbReference type="SMART" id="SM00028">
    <property type="entry name" value="TPR"/>
    <property type="match status" value="3"/>
</dbReference>
<evidence type="ECO:0000256" key="1">
    <source>
        <dbReference type="ARBA" id="ARBA00004496"/>
    </source>
</evidence>
<dbReference type="EMBL" id="CAJFDH010000001">
    <property type="protein sequence ID" value="CAD5206906.1"/>
    <property type="molecule type" value="Genomic_DNA"/>
</dbReference>
<feature type="repeat" description="TPR" evidence="5">
    <location>
        <begin position="241"/>
        <end position="274"/>
    </location>
</feature>
<dbReference type="PANTHER" id="PTHR11242:SF0">
    <property type="entry name" value="TPR_REGION DOMAIN-CONTAINING PROTEIN"/>
    <property type="match status" value="1"/>
</dbReference>
<dbReference type="Pfam" id="PF23322">
    <property type="entry name" value="PPIase_AIP"/>
    <property type="match status" value="1"/>
</dbReference>
<dbReference type="InterPro" id="IPR019734">
    <property type="entry name" value="TPR_rpt"/>
</dbReference>
<dbReference type="EMBL" id="CAJFCW020000001">
    <property type="protein sequence ID" value="CAG9083597.1"/>
    <property type="molecule type" value="Genomic_DNA"/>
</dbReference>
<name>A0A811JU48_9BILA</name>
<dbReference type="InterPro" id="IPR046357">
    <property type="entry name" value="PPIase_dom_sf"/>
</dbReference>
<dbReference type="SUPFAM" id="SSF48452">
    <property type="entry name" value="TPR-like"/>
    <property type="match status" value="1"/>
</dbReference>
<dbReference type="InterPro" id="IPR056277">
    <property type="entry name" value="PPIase_AIP"/>
</dbReference>
<evidence type="ECO:0000259" key="6">
    <source>
        <dbReference type="Pfam" id="PF23322"/>
    </source>
</evidence>
<evidence type="ECO:0000313" key="8">
    <source>
        <dbReference type="Proteomes" id="UP000614601"/>
    </source>
</evidence>
<evidence type="ECO:0000256" key="3">
    <source>
        <dbReference type="ARBA" id="ARBA00022737"/>
    </source>
</evidence>
<keyword evidence="4 5" id="KW-0802">TPR repeat</keyword>
<keyword evidence="2" id="KW-0963">Cytoplasm</keyword>
<comment type="caution">
    <text evidence="7">The sequence shown here is derived from an EMBL/GenBank/DDBJ whole genome shotgun (WGS) entry which is preliminary data.</text>
</comment>
<dbReference type="Proteomes" id="UP000614601">
    <property type="component" value="Unassembled WGS sequence"/>
</dbReference>
<protein>
    <recommendedName>
        <fullName evidence="6">AIP/AIPL N-terminal FKBP-type PPIase domain-containing protein</fullName>
    </recommendedName>
</protein>
<gene>
    <name evidence="7" type="ORF">BOKJ2_LOCUS1590</name>
</gene>
<dbReference type="OrthoDB" id="5829758at2759"/>
<dbReference type="SUPFAM" id="SSF54534">
    <property type="entry name" value="FKBP-like"/>
    <property type="match status" value="1"/>
</dbReference>
<evidence type="ECO:0000313" key="7">
    <source>
        <dbReference type="EMBL" id="CAD5206906.1"/>
    </source>
</evidence>
<dbReference type="InterPro" id="IPR039663">
    <property type="entry name" value="AIP/AIPL1/TTC9"/>
</dbReference>
<comment type="subcellular location">
    <subcellularLocation>
        <location evidence="1">Cytoplasm</location>
    </subcellularLocation>
</comment>
<keyword evidence="3" id="KW-0677">Repeat</keyword>
<dbReference type="GO" id="GO:0003755">
    <property type="term" value="F:peptidyl-prolyl cis-trans isomerase activity"/>
    <property type="evidence" value="ECO:0007669"/>
    <property type="project" value="InterPro"/>
</dbReference>
<dbReference type="AlphaFoldDB" id="A0A811JU48"/>
<dbReference type="InterPro" id="IPR011990">
    <property type="entry name" value="TPR-like_helical_dom_sf"/>
</dbReference>
<dbReference type="Gene3D" id="3.10.50.40">
    <property type="match status" value="1"/>
</dbReference>
<reference evidence="7" key="1">
    <citation type="submission" date="2020-09" db="EMBL/GenBank/DDBJ databases">
        <authorList>
            <person name="Kikuchi T."/>
        </authorList>
    </citation>
    <scope>NUCLEOTIDE SEQUENCE</scope>
    <source>
        <strain evidence="7">SH1</strain>
    </source>
</reference>